<proteinExistence type="inferred from homology"/>
<dbReference type="SUPFAM" id="SSF56935">
    <property type="entry name" value="Porins"/>
    <property type="match status" value="1"/>
</dbReference>
<dbReference type="EMBL" id="JACXAF010000010">
    <property type="protein sequence ID" value="MBD1389683.1"/>
    <property type="molecule type" value="Genomic_DNA"/>
</dbReference>
<evidence type="ECO:0000313" key="16">
    <source>
        <dbReference type="Proteomes" id="UP000638014"/>
    </source>
</evidence>
<dbReference type="InterPro" id="IPR037066">
    <property type="entry name" value="Plug_dom_sf"/>
</dbReference>
<dbReference type="GO" id="GO:0009279">
    <property type="term" value="C:cell outer membrane"/>
    <property type="evidence" value="ECO:0007669"/>
    <property type="project" value="UniProtKB-SubCell"/>
</dbReference>
<gene>
    <name evidence="15" type="ORF">IC617_09600</name>
</gene>
<evidence type="ECO:0000256" key="9">
    <source>
        <dbReference type="ARBA" id="ARBA00023237"/>
    </source>
</evidence>
<dbReference type="Pfam" id="PF00593">
    <property type="entry name" value="TonB_dep_Rec_b-barrel"/>
    <property type="match status" value="1"/>
</dbReference>
<name>A0A8J6QUY6_9GAMM</name>
<dbReference type="RefSeq" id="WP_191144783.1">
    <property type="nucleotide sequence ID" value="NZ_JACXAF010000010.1"/>
</dbReference>
<evidence type="ECO:0000256" key="8">
    <source>
        <dbReference type="ARBA" id="ARBA00023136"/>
    </source>
</evidence>
<evidence type="ECO:0000256" key="1">
    <source>
        <dbReference type="ARBA" id="ARBA00004571"/>
    </source>
</evidence>
<keyword evidence="7 11" id="KW-0798">TonB box</keyword>
<dbReference type="InterPro" id="IPR000531">
    <property type="entry name" value="Beta-barrel_TonB"/>
</dbReference>
<evidence type="ECO:0000256" key="6">
    <source>
        <dbReference type="ARBA" id="ARBA00023065"/>
    </source>
</evidence>
<keyword evidence="5 12" id="KW-0732">Signal</keyword>
<reference evidence="15" key="1">
    <citation type="submission" date="2020-09" db="EMBL/GenBank/DDBJ databases">
        <title>A novel bacterium of genus Neiella, isolated from South China Sea.</title>
        <authorList>
            <person name="Huang H."/>
            <person name="Mo K."/>
            <person name="Hu Y."/>
        </authorList>
    </citation>
    <scope>NUCLEOTIDE SEQUENCE</scope>
    <source>
        <strain evidence="15">HB171785</strain>
    </source>
</reference>
<feature type="domain" description="TonB-dependent receptor plug" evidence="14">
    <location>
        <begin position="49"/>
        <end position="152"/>
    </location>
</feature>
<keyword evidence="8 10" id="KW-0472">Membrane</keyword>
<dbReference type="GO" id="GO:0006811">
    <property type="term" value="P:monoatomic ion transport"/>
    <property type="evidence" value="ECO:0007669"/>
    <property type="project" value="UniProtKB-KW"/>
</dbReference>
<evidence type="ECO:0000313" key="15">
    <source>
        <dbReference type="EMBL" id="MBD1389683.1"/>
    </source>
</evidence>
<dbReference type="PANTHER" id="PTHR30069">
    <property type="entry name" value="TONB-DEPENDENT OUTER MEMBRANE RECEPTOR"/>
    <property type="match status" value="1"/>
</dbReference>
<organism evidence="15 16">
    <name type="scientific">Neiella litorisoli</name>
    <dbReference type="NCBI Taxonomy" id="2771431"/>
    <lineage>
        <taxon>Bacteria</taxon>
        <taxon>Pseudomonadati</taxon>
        <taxon>Pseudomonadota</taxon>
        <taxon>Gammaproteobacteria</taxon>
        <taxon>Alteromonadales</taxon>
        <taxon>Echinimonadaceae</taxon>
        <taxon>Neiella</taxon>
    </lineage>
</organism>
<comment type="similarity">
    <text evidence="10 11">Belongs to the TonB-dependent receptor family.</text>
</comment>
<evidence type="ECO:0000256" key="11">
    <source>
        <dbReference type="RuleBase" id="RU003357"/>
    </source>
</evidence>
<evidence type="ECO:0000256" key="2">
    <source>
        <dbReference type="ARBA" id="ARBA00022448"/>
    </source>
</evidence>
<evidence type="ECO:0000256" key="10">
    <source>
        <dbReference type="PROSITE-ProRule" id="PRU01360"/>
    </source>
</evidence>
<dbReference type="InterPro" id="IPR036942">
    <property type="entry name" value="Beta-barrel_TonB_sf"/>
</dbReference>
<keyword evidence="2 10" id="KW-0813">Transport</keyword>
<accession>A0A8J6QUY6</accession>
<evidence type="ECO:0000256" key="3">
    <source>
        <dbReference type="ARBA" id="ARBA00022452"/>
    </source>
</evidence>
<keyword evidence="9 10" id="KW-0998">Cell outer membrane</keyword>
<comment type="subcellular location">
    <subcellularLocation>
        <location evidence="1 10">Cell outer membrane</location>
        <topology evidence="1 10">Multi-pass membrane protein</topology>
    </subcellularLocation>
</comment>
<dbReference type="PROSITE" id="PS52016">
    <property type="entry name" value="TONB_DEPENDENT_REC_3"/>
    <property type="match status" value="1"/>
</dbReference>
<keyword evidence="15" id="KW-0675">Receptor</keyword>
<evidence type="ECO:0000256" key="12">
    <source>
        <dbReference type="SAM" id="SignalP"/>
    </source>
</evidence>
<dbReference type="CDD" id="cd01347">
    <property type="entry name" value="ligand_gated_channel"/>
    <property type="match status" value="1"/>
</dbReference>
<dbReference type="AlphaFoldDB" id="A0A8J6QUY6"/>
<evidence type="ECO:0000259" key="14">
    <source>
        <dbReference type="Pfam" id="PF07715"/>
    </source>
</evidence>
<dbReference type="GO" id="GO:0015889">
    <property type="term" value="P:cobalamin transport"/>
    <property type="evidence" value="ECO:0007669"/>
    <property type="project" value="TreeGrafter"/>
</dbReference>
<sequence length="614" mass="67597">MIFKGKHNHLLAAAVAAALSSAPFTSIADDGTERLIVTGSRMPVDSNQIIAQVAVIERAEIAAMQAKSIGDVLAPIAGIEIAQLGGAGQQQSIFSRGTNSNHTLILVDGVRVGSATLGYKELSTIPVQQIERIEVLKGPRAALWGSEALGGVVHIYTRRLEGGQYQLSAQTGSDSYKSLDGAVGVGYQKGSSTIALSYEDSDGFDVRDDGEDDDDGYDRWSAALRGDYALNQTVTFDWVAQLDDGSLDYDSFGVDNRQDYRNHLLMLNTRYQQGALESELTVSQSRDSQISFIDYFDYFTGDLVEDKSSFETRRTQLSSVNRYAVTPEWTITGGGDWYRDEVKATNDFTVDERDTWALFGHAAYDNQRWLAEAALRYDDVEKVDSEVTYNASFGYRFAPQFTVGVAAGHAFKAPTFNDLYYPESFGFAGNPDLKPETSDSYELLVRAHVAGIGVDASLYRTDVDDLIDGYVCDENWNCAPQNVDSATIKGGEVTATAAWFGIDHQLALSYMDATDDSTGSQLNRRPHKTAGYQANVSWRQLDVLLAYDYVGERNDAGVRLKDYQTVDLAVSYHINKSWVVRAKADNVFDENYRSAVGYNIPGAQYFISVEFANN</sequence>
<evidence type="ECO:0000259" key="13">
    <source>
        <dbReference type="Pfam" id="PF00593"/>
    </source>
</evidence>
<evidence type="ECO:0000256" key="7">
    <source>
        <dbReference type="ARBA" id="ARBA00023077"/>
    </source>
</evidence>
<dbReference type="Proteomes" id="UP000638014">
    <property type="component" value="Unassembled WGS sequence"/>
</dbReference>
<keyword evidence="6" id="KW-0406">Ion transport</keyword>
<keyword evidence="16" id="KW-1185">Reference proteome</keyword>
<dbReference type="PANTHER" id="PTHR30069:SF53">
    <property type="entry name" value="COLICIN I RECEPTOR-RELATED"/>
    <property type="match status" value="1"/>
</dbReference>
<protein>
    <submittedName>
        <fullName evidence="15">TonB-dependent receptor</fullName>
    </submittedName>
</protein>
<feature type="domain" description="TonB-dependent receptor-like beta-barrel" evidence="13">
    <location>
        <begin position="197"/>
        <end position="587"/>
    </location>
</feature>
<dbReference type="Gene3D" id="2.40.170.20">
    <property type="entry name" value="TonB-dependent receptor, beta-barrel domain"/>
    <property type="match status" value="1"/>
</dbReference>
<dbReference type="InterPro" id="IPR012910">
    <property type="entry name" value="Plug_dom"/>
</dbReference>
<dbReference type="InterPro" id="IPR039426">
    <property type="entry name" value="TonB-dep_rcpt-like"/>
</dbReference>
<dbReference type="Gene3D" id="2.170.130.10">
    <property type="entry name" value="TonB-dependent receptor, plug domain"/>
    <property type="match status" value="1"/>
</dbReference>
<comment type="caution">
    <text evidence="15">The sequence shown here is derived from an EMBL/GenBank/DDBJ whole genome shotgun (WGS) entry which is preliminary data.</text>
</comment>
<feature type="signal peptide" evidence="12">
    <location>
        <begin position="1"/>
        <end position="28"/>
    </location>
</feature>
<evidence type="ECO:0000256" key="5">
    <source>
        <dbReference type="ARBA" id="ARBA00022729"/>
    </source>
</evidence>
<keyword evidence="4 10" id="KW-0812">Transmembrane</keyword>
<evidence type="ECO:0000256" key="4">
    <source>
        <dbReference type="ARBA" id="ARBA00022692"/>
    </source>
</evidence>
<dbReference type="Pfam" id="PF07715">
    <property type="entry name" value="Plug"/>
    <property type="match status" value="1"/>
</dbReference>
<keyword evidence="3 10" id="KW-1134">Transmembrane beta strand</keyword>
<feature type="chain" id="PRO_5035273332" evidence="12">
    <location>
        <begin position="29"/>
        <end position="614"/>
    </location>
</feature>